<feature type="compositionally biased region" description="Low complexity" evidence="6">
    <location>
        <begin position="119"/>
        <end position="132"/>
    </location>
</feature>
<dbReference type="Pfam" id="PF04117">
    <property type="entry name" value="Mpv17_PMP22"/>
    <property type="match status" value="1"/>
</dbReference>
<evidence type="ECO:0000256" key="6">
    <source>
        <dbReference type="SAM" id="MobiDB-lite"/>
    </source>
</evidence>
<dbReference type="GeneID" id="28897732"/>
<dbReference type="GO" id="GO:0016020">
    <property type="term" value="C:membrane"/>
    <property type="evidence" value="ECO:0007669"/>
    <property type="project" value="UniProtKB-SubCell"/>
</dbReference>
<keyword evidence="4 7" id="KW-1133">Transmembrane helix</keyword>
<evidence type="ECO:0000256" key="5">
    <source>
        <dbReference type="ARBA" id="ARBA00023136"/>
    </source>
</evidence>
<proteinExistence type="inferred from homology"/>
<gene>
    <name evidence="8" type="ORF">L228DRAFT_247225</name>
</gene>
<evidence type="ECO:0000256" key="2">
    <source>
        <dbReference type="ARBA" id="ARBA00006824"/>
    </source>
</evidence>
<comment type="similarity">
    <text evidence="2">Belongs to the peroxisomal membrane protein PXMP2/4 family.</text>
</comment>
<feature type="transmembrane region" description="Helical" evidence="7">
    <location>
        <begin position="290"/>
        <end position="310"/>
    </location>
</feature>
<dbReference type="Proteomes" id="UP000076632">
    <property type="component" value="Unassembled WGS sequence"/>
</dbReference>
<dbReference type="AlphaFoldDB" id="A0A165H0B8"/>
<evidence type="ECO:0000256" key="4">
    <source>
        <dbReference type="ARBA" id="ARBA00022989"/>
    </source>
</evidence>
<evidence type="ECO:0000256" key="7">
    <source>
        <dbReference type="SAM" id="Phobius"/>
    </source>
</evidence>
<keyword evidence="5 7" id="KW-0472">Membrane</keyword>
<accession>A0A165H0B8</accession>
<organism evidence="8 9">
    <name type="scientific">Xylona heveae (strain CBS 132557 / TC161)</name>
    <dbReference type="NCBI Taxonomy" id="1328760"/>
    <lineage>
        <taxon>Eukaryota</taxon>
        <taxon>Fungi</taxon>
        <taxon>Dikarya</taxon>
        <taxon>Ascomycota</taxon>
        <taxon>Pezizomycotina</taxon>
        <taxon>Xylonomycetes</taxon>
        <taxon>Xylonales</taxon>
        <taxon>Xylonaceae</taxon>
        <taxon>Xylona</taxon>
    </lineage>
</organism>
<dbReference type="PANTHER" id="PTHR11266">
    <property type="entry name" value="PEROXISOMAL MEMBRANE PROTEIN 2, PXMP2 MPV17"/>
    <property type="match status" value="1"/>
</dbReference>
<dbReference type="EMBL" id="KV407458">
    <property type="protein sequence ID" value="KZF22828.1"/>
    <property type="molecule type" value="Genomic_DNA"/>
</dbReference>
<evidence type="ECO:0000313" key="8">
    <source>
        <dbReference type="EMBL" id="KZF22828.1"/>
    </source>
</evidence>
<feature type="region of interest" description="Disordered" evidence="6">
    <location>
        <begin position="18"/>
        <end position="41"/>
    </location>
</feature>
<keyword evidence="3 7" id="KW-0812">Transmembrane</keyword>
<dbReference type="STRING" id="1328760.A0A165H0B8"/>
<feature type="transmembrane region" description="Helical" evidence="7">
    <location>
        <begin position="325"/>
        <end position="346"/>
    </location>
</feature>
<evidence type="ECO:0000313" key="9">
    <source>
        <dbReference type="Proteomes" id="UP000076632"/>
    </source>
</evidence>
<feature type="compositionally biased region" description="Low complexity" evidence="6">
    <location>
        <begin position="154"/>
        <end position="173"/>
    </location>
</feature>
<feature type="region of interest" description="Disordered" evidence="6">
    <location>
        <begin position="111"/>
        <end position="202"/>
    </location>
</feature>
<dbReference type="InterPro" id="IPR007248">
    <property type="entry name" value="Mpv17_PMP22"/>
</dbReference>
<name>A0A165H0B8_XYLHT</name>
<comment type="subcellular location">
    <subcellularLocation>
        <location evidence="1">Membrane</location>
        <topology evidence="1">Multi-pass membrane protein</topology>
    </subcellularLocation>
</comment>
<dbReference type="PANTHER" id="PTHR11266:SF113">
    <property type="entry name" value="MEMBRANE PROTEIN, MPV17_PMP22 FAMILY, PUTATIVE (AFU_ORTHOLOGUE AFUA_1G13840)-RELATED"/>
    <property type="match status" value="1"/>
</dbReference>
<keyword evidence="9" id="KW-1185">Reference proteome</keyword>
<evidence type="ECO:0000256" key="3">
    <source>
        <dbReference type="ARBA" id="ARBA00022692"/>
    </source>
</evidence>
<reference evidence="8 9" key="1">
    <citation type="journal article" date="2016" name="Fungal Biol.">
        <title>The genome of Xylona heveae provides a window into fungal endophytism.</title>
        <authorList>
            <person name="Gazis R."/>
            <person name="Kuo A."/>
            <person name="Riley R."/>
            <person name="LaButti K."/>
            <person name="Lipzen A."/>
            <person name="Lin J."/>
            <person name="Amirebrahimi M."/>
            <person name="Hesse C.N."/>
            <person name="Spatafora J.W."/>
            <person name="Henrissat B."/>
            <person name="Hainaut M."/>
            <person name="Grigoriev I.V."/>
            <person name="Hibbett D.S."/>
        </authorList>
    </citation>
    <scope>NUCLEOTIDE SEQUENCE [LARGE SCALE GENOMIC DNA]</scope>
    <source>
        <strain evidence="8 9">TC161</strain>
    </source>
</reference>
<dbReference type="RefSeq" id="XP_018188383.1">
    <property type="nucleotide sequence ID" value="XM_018332595.1"/>
</dbReference>
<sequence>MGTAVKAKAGGAVRVVLTRTHQRPSSRESYPPAQPPHHYQAPKRSYVSYERSGCSMQPGSHTLYDFTSRSSPYRRQMLPLTIEQSLQMLSRRSLLSLRFSAGRCVRGNRKYSTEVNNHSTSSSPSSASSLPPGMGTKPFTAPPPFSHENHPAATTPSGSGTSSGNSTVSINAAGPPPPPPAPRTTTASIVPEPAPKLPPAKRKTIVRRLVAEPFGSFHKGYSAANHRRPYITQLCTAIVTYFLGDLAAQSIEYYYLPREITGAGAAAAATEGAKADGQSDKQSFYDPARALRAMVTGAITAIPLYHWYIYLGRNFNHRTSFKISIAYKILVSQLVFTPFFNAYFFGMQSLLSHVFRSPHYYQHHHHHAAAASGGAAGSSGNGSGSGSGNNGFGSLGAKFSEAWTHIKNTVPTSFVNSQKFWPLVTAINYTFLDPHLRPLFANTMAIGWQAYLCLLNQRATLVEEREEELEEKTAKDTEPHGLAAVHWMHAKQKDATAA</sequence>
<dbReference type="GO" id="GO:0005739">
    <property type="term" value="C:mitochondrion"/>
    <property type="evidence" value="ECO:0007669"/>
    <property type="project" value="TreeGrafter"/>
</dbReference>
<protein>
    <submittedName>
        <fullName evidence="8">Uncharacterized protein</fullName>
    </submittedName>
</protein>
<evidence type="ECO:0000256" key="1">
    <source>
        <dbReference type="ARBA" id="ARBA00004141"/>
    </source>
</evidence>
<dbReference type="InParanoid" id="A0A165H0B8"/>
<dbReference type="OrthoDB" id="430207at2759"/>